<gene>
    <name evidence="5" type="ORF">DFP97_11879</name>
</gene>
<comment type="caution">
    <text evidence="5">The sequence shown here is derived from an EMBL/GenBank/DDBJ whole genome shotgun (WGS) entry which is preliminary data.</text>
</comment>
<keyword evidence="6" id="KW-1185">Reference proteome</keyword>
<dbReference type="Gene3D" id="1.10.510.40">
    <property type="match status" value="1"/>
</dbReference>
<accession>A0A368VL66</accession>
<feature type="domain" description="Aerobactin siderophore biosynthesis IucA/IucC N-terminal" evidence="3">
    <location>
        <begin position="160"/>
        <end position="407"/>
    </location>
</feature>
<protein>
    <submittedName>
        <fullName evidence="5">Siderophore synthetase component</fullName>
    </submittedName>
</protein>
<proteinExistence type="inferred from homology"/>
<dbReference type="Gene3D" id="3.30.310.280">
    <property type="match status" value="1"/>
</dbReference>
<dbReference type="Pfam" id="PF06276">
    <property type="entry name" value="FhuF"/>
    <property type="match status" value="1"/>
</dbReference>
<dbReference type="EMBL" id="QPJD01000018">
    <property type="protein sequence ID" value="RCW42250.1"/>
    <property type="molecule type" value="Genomic_DNA"/>
</dbReference>
<reference evidence="5 6" key="1">
    <citation type="submission" date="2018-07" db="EMBL/GenBank/DDBJ databases">
        <title>Genomic Encyclopedia of Type Strains, Phase III (KMG-III): the genomes of soil and plant-associated and newly described type strains.</title>
        <authorList>
            <person name="Whitman W."/>
        </authorList>
    </citation>
    <scope>NUCLEOTIDE SEQUENCE [LARGE SCALE GENOMIC DNA]</scope>
    <source>
        <strain evidence="5 6">CECT 7506</strain>
    </source>
</reference>
<dbReference type="Gene3D" id="6.10.250.3370">
    <property type="match status" value="1"/>
</dbReference>
<dbReference type="InterPro" id="IPR007310">
    <property type="entry name" value="Aerobactin_biosyn_IucA/IucC_N"/>
</dbReference>
<dbReference type="PANTHER" id="PTHR34384">
    <property type="entry name" value="L-2,3-DIAMINOPROPANOATE--CITRATE LIGASE"/>
    <property type="match status" value="1"/>
</dbReference>
<dbReference type="Pfam" id="PF04183">
    <property type="entry name" value="IucA_IucC"/>
    <property type="match status" value="1"/>
</dbReference>
<dbReference type="PANTHER" id="PTHR34384:SF6">
    <property type="entry name" value="STAPHYLOFERRIN B SYNTHASE"/>
    <property type="match status" value="1"/>
</dbReference>
<evidence type="ECO:0000259" key="3">
    <source>
        <dbReference type="Pfam" id="PF04183"/>
    </source>
</evidence>
<comment type="pathway">
    <text evidence="1">Siderophore biosynthesis.</text>
</comment>
<evidence type="ECO:0000256" key="2">
    <source>
        <dbReference type="ARBA" id="ARBA00007832"/>
    </source>
</evidence>
<dbReference type="RefSeq" id="WP_114383222.1">
    <property type="nucleotide sequence ID" value="NZ_QPJD01000018.1"/>
</dbReference>
<dbReference type="OrthoDB" id="495728at2"/>
<dbReference type="GO" id="GO:0016881">
    <property type="term" value="F:acid-amino acid ligase activity"/>
    <property type="evidence" value="ECO:0007669"/>
    <property type="project" value="UniProtKB-ARBA"/>
</dbReference>
<feature type="domain" description="Aerobactin siderophore biosynthesis IucA/IucC-like C-terminal" evidence="4">
    <location>
        <begin position="427"/>
        <end position="597"/>
    </location>
</feature>
<evidence type="ECO:0000313" key="5">
    <source>
        <dbReference type="EMBL" id="RCW42250.1"/>
    </source>
</evidence>
<comment type="similarity">
    <text evidence="2">Belongs to the IucA/IucC family.</text>
</comment>
<evidence type="ECO:0000256" key="1">
    <source>
        <dbReference type="ARBA" id="ARBA00004924"/>
    </source>
</evidence>
<dbReference type="Proteomes" id="UP000252415">
    <property type="component" value="Unassembled WGS sequence"/>
</dbReference>
<sequence>MNHSNLLEKSDAGKGAEWTDIVKPEYMEAVENRIISQLLETLLYERIVPFERESLPGGEERFIVPVQTTDGGTAAYVCIGRIKQSFGRIRIRQNPVRRIEPGGVTTEARLTEFVTEVLGNAGCEERIPVFYDELIQTLLKDTQAHALRSSVPLSETERSYDALEANVLDGHPYHPCYKSRVGFSLADNAAYGPEFKPEVKPLWLAVSVEECRLSHSSSVDYAAFIRRELGEDTLMRFQEKIKEAGGEPEAFTLLAVHPWQWREIIGAAFYRNIAEGRIIALGEGGDSYLPQQSIRTLSNATSPYKAYLKLPLSITNTSTGRILARHTILNAPLISDWLHGLIDGDPVAVKTNVVLLREVAGAAFDHETLPELAQAKAYGTLGVIWRESLHGYLSKGEEAVPFNGLCHVEATGRPLIAAWIERYGVLEWTEALIRSSVVPLIHMLYAHGVALESHAQNMILIHKDGKPERVALKDFHDGIRFSRRHLADPDACPTLHPVPSHHPKINRNSFIETDDPAVVRDFVHDAFFFINLAELCMFLEERFGQEETAFWRIVAKVIREYQREHPQHRKRFEQFDLFADTIQVEQLTKRRLFGDSEFRMHDVPNPLSHFR</sequence>
<evidence type="ECO:0000313" key="6">
    <source>
        <dbReference type="Proteomes" id="UP000252415"/>
    </source>
</evidence>
<dbReference type="GO" id="GO:0019290">
    <property type="term" value="P:siderophore biosynthetic process"/>
    <property type="evidence" value="ECO:0007669"/>
    <property type="project" value="InterPro"/>
</dbReference>
<dbReference type="AlphaFoldDB" id="A0A368VL66"/>
<organism evidence="5 6">
    <name type="scientific">Paenibacillus prosopidis</name>
    <dbReference type="NCBI Taxonomy" id="630520"/>
    <lineage>
        <taxon>Bacteria</taxon>
        <taxon>Bacillati</taxon>
        <taxon>Bacillota</taxon>
        <taxon>Bacilli</taxon>
        <taxon>Bacillales</taxon>
        <taxon>Paenibacillaceae</taxon>
        <taxon>Paenibacillus</taxon>
    </lineage>
</organism>
<evidence type="ECO:0000259" key="4">
    <source>
        <dbReference type="Pfam" id="PF06276"/>
    </source>
</evidence>
<dbReference type="InterPro" id="IPR037455">
    <property type="entry name" value="LucA/IucC-like"/>
</dbReference>
<dbReference type="InterPro" id="IPR022770">
    <property type="entry name" value="IucA/IucC-like_C"/>
</dbReference>
<name>A0A368VL66_9BACL</name>